<evidence type="ECO:0000256" key="2">
    <source>
        <dbReference type="ARBA" id="ARBA00022525"/>
    </source>
</evidence>
<dbReference type="CDD" id="cd00146">
    <property type="entry name" value="PKD"/>
    <property type="match status" value="1"/>
</dbReference>
<dbReference type="EMBL" id="CAAHFH010000001">
    <property type="protein sequence ID" value="VGO18357.1"/>
    <property type="molecule type" value="Genomic_DNA"/>
</dbReference>
<dbReference type="InterPro" id="IPR039448">
    <property type="entry name" value="Beta_helix"/>
</dbReference>
<evidence type="ECO:0000256" key="3">
    <source>
        <dbReference type="ARBA" id="ARBA00022729"/>
    </source>
</evidence>
<gene>
    <name evidence="6" type="ORF">SCARR_00409</name>
</gene>
<dbReference type="GO" id="GO:0006508">
    <property type="term" value="P:proteolysis"/>
    <property type="evidence" value="ECO:0007669"/>
    <property type="project" value="UniProtKB-KW"/>
</dbReference>
<dbReference type="InterPro" id="IPR000601">
    <property type="entry name" value="PKD_dom"/>
</dbReference>
<organism evidence="6 7">
    <name type="scientific">Pontiella sulfatireligans</name>
    <dbReference type="NCBI Taxonomy" id="2750658"/>
    <lineage>
        <taxon>Bacteria</taxon>
        <taxon>Pseudomonadati</taxon>
        <taxon>Kiritimatiellota</taxon>
        <taxon>Kiritimatiellia</taxon>
        <taxon>Kiritimatiellales</taxon>
        <taxon>Pontiellaceae</taxon>
        <taxon>Pontiella</taxon>
    </lineage>
</organism>
<keyword evidence="6" id="KW-0378">Hydrolase</keyword>
<keyword evidence="6" id="KW-0645">Protease</keyword>
<proteinExistence type="predicted"/>
<evidence type="ECO:0000313" key="7">
    <source>
        <dbReference type="Proteomes" id="UP000346198"/>
    </source>
</evidence>
<dbReference type="GO" id="GO:0005576">
    <property type="term" value="C:extracellular region"/>
    <property type="evidence" value="ECO:0007669"/>
    <property type="project" value="UniProtKB-SubCell"/>
</dbReference>
<dbReference type="InterPro" id="IPR013783">
    <property type="entry name" value="Ig-like_fold"/>
</dbReference>
<evidence type="ECO:0000256" key="4">
    <source>
        <dbReference type="SAM" id="SignalP"/>
    </source>
</evidence>
<evidence type="ECO:0000313" key="6">
    <source>
        <dbReference type="EMBL" id="VGO18357.1"/>
    </source>
</evidence>
<dbReference type="SUPFAM" id="SSF49299">
    <property type="entry name" value="PKD domain"/>
    <property type="match status" value="1"/>
</dbReference>
<dbReference type="SUPFAM" id="SSF51126">
    <property type="entry name" value="Pectin lyase-like"/>
    <property type="match status" value="1"/>
</dbReference>
<dbReference type="Pfam" id="PF13229">
    <property type="entry name" value="Beta_helix"/>
    <property type="match status" value="1"/>
</dbReference>
<dbReference type="InterPro" id="IPR022409">
    <property type="entry name" value="PKD/Chitinase_dom"/>
</dbReference>
<feature type="chain" id="PRO_5025695249" evidence="4">
    <location>
        <begin position="22"/>
        <end position="923"/>
    </location>
</feature>
<keyword evidence="2" id="KW-0964">Secreted</keyword>
<feature type="signal peptide" evidence="4">
    <location>
        <begin position="1"/>
        <end position="21"/>
    </location>
</feature>
<dbReference type="InterPro" id="IPR011050">
    <property type="entry name" value="Pectin_lyase_fold/virulence"/>
</dbReference>
<dbReference type="InterPro" id="IPR035986">
    <property type="entry name" value="PKD_dom_sf"/>
</dbReference>
<dbReference type="Pfam" id="PF24517">
    <property type="entry name" value="CBM96"/>
    <property type="match status" value="1"/>
</dbReference>
<accession>A0A6C2UFQ0</accession>
<comment type="subcellular location">
    <subcellularLocation>
        <location evidence="1">Secreted</location>
    </subcellularLocation>
</comment>
<dbReference type="InterPro" id="IPR055372">
    <property type="entry name" value="CBM96"/>
</dbReference>
<dbReference type="Proteomes" id="UP000346198">
    <property type="component" value="Unassembled WGS sequence"/>
</dbReference>
<dbReference type="PANTHER" id="PTHR36453:SF1">
    <property type="entry name" value="RIGHT HANDED BETA HELIX DOMAIN-CONTAINING PROTEIN"/>
    <property type="match status" value="1"/>
</dbReference>
<dbReference type="PROSITE" id="PS50093">
    <property type="entry name" value="PKD"/>
    <property type="match status" value="1"/>
</dbReference>
<dbReference type="AlphaFoldDB" id="A0A6C2UFQ0"/>
<keyword evidence="3 4" id="KW-0732">Signal</keyword>
<dbReference type="GO" id="GO:0008233">
    <property type="term" value="F:peptidase activity"/>
    <property type="evidence" value="ECO:0007669"/>
    <property type="project" value="UniProtKB-KW"/>
</dbReference>
<dbReference type="InterPro" id="IPR006626">
    <property type="entry name" value="PbH1"/>
</dbReference>
<dbReference type="PANTHER" id="PTHR36453">
    <property type="entry name" value="SECRETED PROTEIN-RELATED"/>
    <property type="match status" value="1"/>
</dbReference>
<name>A0A6C2UFQ0_9BACT</name>
<dbReference type="SMART" id="SM00710">
    <property type="entry name" value="PbH1"/>
    <property type="match status" value="7"/>
</dbReference>
<dbReference type="Gene3D" id="2.160.20.10">
    <property type="entry name" value="Single-stranded right-handed beta-helix, Pectin lyase-like"/>
    <property type="match status" value="2"/>
</dbReference>
<feature type="domain" description="PKD" evidence="5">
    <location>
        <begin position="611"/>
        <end position="679"/>
    </location>
</feature>
<evidence type="ECO:0000256" key="1">
    <source>
        <dbReference type="ARBA" id="ARBA00004613"/>
    </source>
</evidence>
<dbReference type="Gene3D" id="2.60.40.10">
    <property type="entry name" value="Immunoglobulins"/>
    <property type="match status" value="1"/>
</dbReference>
<keyword evidence="7" id="KW-1185">Reference proteome</keyword>
<reference evidence="6 7" key="1">
    <citation type="submission" date="2019-04" db="EMBL/GenBank/DDBJ databases">
        <authorList>
            <person name="Van Vliet M D."/>
        </authorList>
    </citation>
    <scope>NUCLEOTIDE SEQUENCE [LARGE SCALE GENOMIC DNA]</scope>
    <source>
        <strain evidence="6 7">F21</strain>
    </source>
</reference>
<dbReference type="SMART" id="SM00089">
    <property type="entry name" value="PKD"/>
    <property type="match status" value="1"/>
</dbReference>
<protein>
    <submittedName>
        <fullName evidence="6">Protease 1</fullName>
    </submittedName>
</protein>
<dbReference type="NCBIfam" id="NF033679">
    <property type="entry name" value="DNRLRE_dom"/>
    <property type="match status" value="1"/>
</dbReference>
<sequence>MKNLLHTTCLLAGLPLTSALASDFFVSPTGSDTNNGSFAQPFASIQKAANTMFSGDTCHIRAGTYRETVAPPRSGTSTLPIRYQAYSNESVIVTGLDLVSGWSLLSNGIYQCAAPTEVTQLFSDGELMVEARWPNTDTDYLSPTLALVDSASMGAYNQPSTLTDAGLAPFPDGHWNGAKMWYLPGSQWGAGSTTITSHSGNQLDFLNTSKVSALQIETNSKYFLYGTLNALNVQKEWFHDAGQLYFKAPGAANPSGLSVEARTRRYGFDLGWRNYTEIQGLTLRAATITMKGEHNLVEDCSILHPTPFFDAAIWQGDDGVELHGQNNTIRRSEIAWSWGDGVSLNNSAVSNTVENCLIHDCNWGGGWSAPIRTLGTGHAFLGNTIYNSGRSGIRFQKATRLRIEKNHISHMGWLTKDLGAIKTGGTDGLDTVIAYNWVRDHNSAAWCTGIYLDNSSTNHIVHHNAVWNFDNGIRMNKFGTGLYVYNNTMFNSAKESMAHYAPGGETYDGVLTYNNLCTTGPFRGTDLQNNLQDDPANILYAGTEHGDFRTLENSTAIDYGRNIPGYTEGHAGAAPDAGAYEFGGADWIAGIDWTPDWNALPIPAFTISGTTFDASPSTDADGFIMRYDWDFGDGTTAYGKTASHSFATTGTYSVVLTVMDELNGTRQTTNSVTIGAAPVVGIFNLGTDLFMESDGTKHDTDTLLAGKPQSGTNVLDSRRAFLQFDLSALLAEPISNAVLRLYHIEGENDTWGNAQIYPVTSNWTAQTVTYSHPVGSSLGVLVGKDGPFNQYHEMNITPLVQSWQNDLSSNHGISLRGAEPFSLTAKYFQSLEGVHPPQLKITYATTSAGVPVSEAAIEPQAIPALTWFSTTEAYYTIERSTNLVSGEWLPVGSAIEATPPANTFHDHSSTNAAFPLFYRVSTP</sequence>
<evidence type="ECO:0000259" key="5">
    <source>
        <dbReference type="PROSITE" id="PS50093"/>
    </source>
</evidence>
<dbReference type="InterPro" id="IPR012334">
    <property type="entry name" value="Pectin_lyas_fold"/>
</dbReference>
<dbReference type="RefSeq" id="WP_136059852.1">
    <property type="nucleotide sequence ID" value="NZ_CAAHFH010000001.1"/>
</dbReference>
<dbReference type="Pfam" id="PF18911">
    <property type="entry name" value="PKD_4"/>
    <property type="match status" value="1"/>
</dbReference>